<evidence type="ECO:0000259" key="2">
    <source>
        <dbReference type="Pfam" id="PF13460"/>
    </source>
</evidence>
<proteinExistence type="predicted"/>
<evidence type="ECO:0000313" key="4">
    <source>
        <dbReference type="Proteomes" id="UP000239899"/>
    </source>
</evidence>
<dbReference type="Pfam" id="PF13460">
    <property type="entry name" value="NAD_binding_10"/>
    <property type="match status" value="1"/>
</dbReference>
<dbReference type="GO" id="GO:0005739">
    <property type="term" value="C:mitochondrion"/>
    <property type="evidence" value="ECO:0007669"/>
    <property type="project" value="TreeGrafter"/>
</dbReference>
<dbReference type="PANTHER" id="PTHR12126">
    <property type="entry name" value="NADH-UBIQUINONE OXIDOREDUCTASE 39 KDA SUBUNIT-RELATED"/>
    <property type="match status" value="1"/>
</dbReference>
<dbReference type="PANTHER" id="PTHR12126:SF16">
    <property type="entry name" value="MIOREX COMPLEX COMPONENT 2"/>
    <property type="match status" value="1"/>
</dbReference>
<dbReference type="STRING" id="3076.A0A2P6U1X6"/>
<evidence type="ECO:0000313" key="3">
    <source>
        <dbReference type="EMBL" id="PRW60316.1"/>
    </source>
</evidence>
<comment type="caution">
    <text evidence="3">The sequence shown here is derived from an EMBL/GenBank/DDBJ whole genome shotgun (WGS) entry which is preliminary data.</text>
</comment>
<dbReference type="Gene3D" id="3.40.50.720">
    <property type="entry name" value="NAD(P)-binding Rossmann-like Domain"/>
    <property type="match status" value="1"/>
</dbReference>
<accession>A0A2P6U1X6</accession>
<dbReference type="AlphaFoldDB" id="A0A2P6U1X6"/>
<feature type="compositionally biased region" description="Low complexity" evidence="1">
    <location>
        <begin position="51"/>
        <end position="60"/>
    </location>
</feature>
<keyword evidence="4" id="KW-1185">Reference proteome</keyword>
<dbReference type="InterPro" id="IPR036291">
    <property type="entry name" value="NAD(P)-bd_dom_sf"/>
</dbReference>
<dbReference type="GO" id="GO:0044877">
    <property type="term" value="F:protein-containing complex binding"/>
    <property type="evidence" value="ECO:0007669"/>
    <property type="project" value="TreeGrafter"/>
</dbReference>
<feature type="region of interest" description="Disordered" evidence="1">
    <location>
        <begin position="31"/>
        <end position="60"/>
    </location>
</feature>
<organism evidence="3 4">
    <name type="scientific">Chlorella sorokiniana</name>
    <name type="common">Freshwater green alga</name>
    <dbReference type="NCBI Taxonomy" id="3076"/>
    <lineage>
        <taxon>Eukaryota</taxon>
        <taxon>Viridiplantae</taxon>
        <taxon>Chlorophyta</taxon>
        <taxon>core chlorophytes</taxon>
        <taxon>Trebouxiophyceae</taxon>
        <taxon>Chlorellales</taxon>
        <taxon>Chlorellaceae</taxon>
        <taxon>Chlorella clade</taxon>
        <taxon>Chlorella</taxon>
    </lineage>
</organism>
<dbReference type="OrthoDB" id="276721at2759"/>
<dbReference type="InterPro" id="IPR016040">
    <property type="entry name" value="NAD(P)-bd_dom"/>
</dbReference>
<feature type="compositionally biased region" description="Polar residues" evidence="1">
    <location>
        <begin position="36"/>
        <end position="45"/>
    </location>
</feature>
<dbReference type="SUPFAM" id="SSF51735">
    <property type="entry name" value="NAD(P)-binding Rossmann-fold domains"/>
    <property type="match status" value="1"/>
</dbReference>
<evidence type="ECO:0000256" key="1">
    <source>
        <dbReference type="SAM" id="MobiDB-lite"/>
    </source>
</evidence>
<name>A0A2P6U1X6_CHLSO</name>
<protein>
    <submittedName>
        <fullName evidence="3">NAD dependent epimerase dehydratase family</fullName>
    </submittedName>
</protein>
<dbReference type="InterPro" id="IPR051207">
    <property type="entry name" value="ComplexI_NDUFA9_subunit"/>
</dbReference>
<feature type="domain" description="NAD(P)-binding" evidence="2">
    <location>
        <begin position="123"/>
        <end position="260"/>
    </location>
</feature>
<gene>
    <name evidence="3" type="ORF">C2E21_0866</name>
</gene>
<dbReference type="Proteomes" id="UP000239899">
    <property type="component" value="Unassembled WGS sequence"/>
</dbReference>
<dbReference type="EMBL" id="LHPG02000002">
    <property type="protein sequence ID" value="PRW60316.1"/>
    <property type="molecule type" value="Genomic_DNA"/>
</dbReference>
<sequence>MLALRAALGRAIAVEAAGALPAVSAALRSDPPWSRAFSTDSTPGDKQSPDAAEGAGAAAGAAPADAPEAAGVAAAGAAMAGAAAEAAGRAAMAGAAAEAAGSATSAEDLSDYHTLLPKLVVFGGNGFVGSRVCQQGLAMGCGVVSVNRSGRPRNLRGDWLDQVEWVQGDALDPQVAWRDVLKGAAGVVSTLGAFGSNEHMYKVCGTANMRLVDAVVEAGVPRFAFISVHDYKFPGGWHAQDFLLRGYFQGKRDAERYMEDRLPSGGVALRPGFIYGTRAVGSANLHLGWVGAPLKVALSLLPTRSLANIPIIGAGFVPPVSVDAVARAAVSAALDPSVPPGVMDVWQIGRYE</sequence>
<reference evidence="3 4" key="1">
    <citation type="journal article" date="2018" name="Plant J.">
        <title>Genome sequences of Chlorella sorokiniana UTEX 1602 and Micractinium conductrix SAG 241.80: implications to maltose excretion by a green alga.</title>
        <authorList>
            <person name="Arriola M.B."/>
            <person name="Velmurugan N."/>
            <person name="Zhang Y."/>
            <person name="Plunkett M.H."/>
            <person name="Hondzo H."/>
            <person name="Barney B.M."/>
        </authorList>
    </citation>
    <scope>NUCLEOTIDE SEQUENCE [LARGE SCALE GENOMIC DNA]</scope>
    <source>
        <strain evidence="4">UTEX 1602</strain>
    </source>
</reference>